<proteinExistence type="predicted"/>
<dbReference type="Proteomes" id="UP001175228">
    <property type="component" value="Unassembled WGS sequence"/>
</dbReference>
<gene>
    <name evidence="1" type="ORF">EDD18DRAFT_1065703</name>
</gene>
<comment type="caution">
    <text evidence="1">The sequence shown here is derived from an EMBL/GenBank/DDBJ whole genome shotgun (WGS) entry which is preliminary data.</text>
</comment>
<protein>
    <recommendedName>
        <fullName evidence="3">Cytochrome P450</fullName>
    </recommendedName>
</protein>
<name>A0AA39QFM5_9AGAR</name>
<sequence>MVSRGSKAYSSLLVHGRLHQYLTLNPYIFVPFKAVPRICLGQQFAYNEGSYYLIRLLQRYPIQELDRDSRNDEREG</sequence>
<dbReference type="GO" id="GO:0016705">
    <property type="term" value="F:oxidoreductase activity, acting on paired donors, with incorporation or reduction of molecular oxygen"/>
    <property type="evidence" value="ECO:0007669"/>
    <property type="project" value="InterPro"/>
</dbReference>
<keyword evidence="2" id="KW-1185">Reference proteome</keyword>
<dbReference type="Gene3D" id="1.10.630.10">
    <property type="entry name" value="Cytochrome P450"/>
    <property type="match status" value="1"/>
</dbReference>
<dbReference type="GO" id="GO:0020037">
    <property type="term" value="F:heme binding"/>
    <property type="evidence" value="ECO:0007669"/>
    <property type="project" value="InterPro"/>
</dbReference>
<accession>A0AA39QFM5</accession>
<dbReference type="Pfam" id="PF00067">
    <property type="entry name" value="p450"/>
    <property type="match status" value="1"/>
</dbReference>
<dbReference type="GO" id="GO:0005506">
    <property type="term" value="F:iron ion binding"/>
    <property type="evidence" value="ECO:0007669"/>
    <property type="project" value="InterPro"/>
</dbReference>
<dbReference type="SUPFAM" id="SSF48264">
    <property type="entry name" value="Cytochrome P450"/>
    <property type="match status" value="1"/>
</dbReference>
<dbReference type="AlphaFoldDB" id="A0AA39QFM5"/>
<evidence type="ECO:0000313" key="1">
    <source>
        <dbReference type="EMBL" id="KAK0502042.1"/>
    </source>
</evidence>
<organism evidence="1 2">
    <name type="scientific">Armillaria luteobubalina</name>
    <dbReference type="NCBI Taxonomy" id="153913"/>
    <lineage>
        <taxon>Eukaryota</taxon>
        <taxon>Fungi</taxon>
        <taxon>Dikarya</taxon>
        <taxon>Basidiomycota</taxon>
        <taxon>Agaricomycotina</taxon>
        <taxon>Agaricomycetes</taxon>
        <taxon>Agaricomycetidae</taxon>
        <taxon>Agaricales</taxon>
        <taxon>Marasmiineae</taxon>
        <taxon>Physalacriaceae</taxon>
        <taxon>Armillaria</taxon>
    </lineage>
</organism>
<evidence type="ECO:0000313" key="2">
    <source>
        <dbReference type="Proteomes" id="UP001175228"/>
    </source>
</evidence>
<dbReference type="GO" id="GO:0004497">
    <property type="term" value="F:monooxygenase activity"/>
    <property type="evidence" value="ECO:0007669"/>
    <property type="project" value="InterPro"/>
</dbReference>
<reference evidence="1" key="1">
    <citation type="submission" date="2023-06" db="EMBL/GenBank/DDBJ databases">
        <authorList>
            <consortium name="Lawrence Berkeley National Laboratory"/>
            <person name="Ahrendt S."/>
            <person name="Sahu N."/>
            <person name="Indic B."/>
            <person name="Wong-Bajracharya J."/>
            <person name="Merenyi Z."/>
            <person name="Ke H.-M."/>
            <person name="Monk M."/>
            <person name="Kocsube S."/>
            <person name="Drula E."/>
            <person name="Lipzen A."/>
            <person name="Balint B."/>
            <person name="Henrissat B."/>
            <person name="Andreopoulos B."/>
            <person name="Martin F.M."/>
            <person name="Harder C.B."/>
            <person name="Rigling D."/>
            <person name="Ford K.L."/>
            <person name="Foster G.D."/>
            <person name="Pangilinan J."/>
            <person name="Papanicolaou A."/>
            <person name="Barry K."/>
            <person name="LaButti K."/>
            <person name="Viragh M."/>
            <person name="Koriabine M."/>
            <person name="Yan M."/>
            <person name="Riley R."/>
            <person name="Champramary S."/>
            <person name="Plett K.L."/>
            <person name="Tsai I.J."/>
            <person name="Slot J."/>
            <person name="Sipos G."/>
            <person name="Plett J."/>
            <person name="Nagy L.G."/>
            <person name="Grigoriev I.V."/>
        </authorList>
    </citation>
    <scope>NUCLEOTIDE SEQUENCE</scope>
    <source>
        <strain evidence="1">HWK02</strain>
    </source>
</reference>
<dbReference type="InterPro" id="IPR036396">
    <property type="entry name" value="Cyt_P450_sf"/>
</dbReference>
<dbReference type="InterPro" id="IPR001128">
    <property type="entry name" value="Cyt_P450"/>
</dbReference>
<evidence type="ECO:0008006" key="3">
    <source>
        <dbReference type="Google" id="ProtNLM"/>
    </source>
</evidence>
<dbReference type="EMBL" id="JAUEPU010000005">
    <property type="protein sequence ID" value="KAK0502042.1"/>
    <property type="molecule type" value="Genomic_DNA"/>
</dbReference>